<evidence type="ECO:0000313" key="2">
    <source>
        <dbReference type="EMBL" id="DAE24274.1"/>
    </source>
</evidence>
<protein>
    <submittedName>
        <fullName evidence="2">Uncharacterized protein</fullName>
    </submittedName>
</protein>
<feature type="region of interest" description="Disordered" evidence="1">
    <location>
        <begin position="162"/>
        <end position="192"/>
    </location>
</feature>
<organism evidence="2">
    <name type="scientific">Siphoviridae sp. ctJhT5</name>
    <dbReference type="NCBI Taxonomy" id="2826242"/>
    <lineage>
        <taxon>Viruses</taxon>
        <taxon>Duplodnaviria</taxon>
        <taxon>Heunggongvirae</taxon>
        <taxon>Uroviricota</taxon>
        <taxon>Caudoviricetes</taxon>
    </lineage>
</organism>
<evidence type="ECO:0000256" key="1">
    <source>
        <dbReference type="SAM" id="MobiDB-lite"/>
    </source>
</evidence>
<dbReference type="EMBL" id="BK015771">
    <property type="protein sequence ID" value="DAE24274.1"/>
    <property type="molecule type" value="Genomic_DNA"/>
</dbReference>
<sequence length="192" mass="21583">MTENTTVEQINSVVTEMKMVELSDGSKIPVPRLTNKKVVSLVKFVAGDGLIIYNDYLKWREANTEKRPALDEVGEQKKDENGNLEWEFKFPTIDQIVEFALEVLPDEKITKLLAIVLDKTIEEAEEMDFFDTSLIIGAFLEGTPIEKLTALIKKIQTKFRPMSKENQQAAQTKPAANQQSASVVQLNPSPQA</sequence>
<accession>A0A8S5QZD6</accession>
<name>A0A8S5QZD6_9CAUD</name>
<feature type="compositionally biased region" description="Polar residues" evidence="1">
    <location>
        <begin position="164"/>
        <end position="192"/>
    </location>
</feature>
<reference evidence="2" key="1">
    <citation type="journal article" date="2021" name="Proc. Natl. Acad. Sci. U.S.A.">
        <title>A Catalog of Tens of Thousands of Viruses from Human Metagenomes Reveals Hidden Associations with Chronic Diseases.</title>
        <authorList>
            <person name="Tisza M.J."/>
            <person name="Buck C.B."/>
        </authorList>
    </citation>
    <scope>NUCLEOTIDE SEQUENCE</scope>
    <source>
        <strain evidence="2">CtJhT5</strain>
    </source>
</reference>
<proteinExistence type="predicted"/>